<dbReference type="EMBL" id="NSGR01000008">
    <property type="protein sequence ID" value="PCH12538.1"/>
    <property type="molecule type" value="Genomic_DNA"/>
</dbReference>
<comment type="caution">
    <text evidence="4">The sequence shown here is derived from an EMBL/GenBank/DDBJ whole genome shotgun (WGS) entry which is preliminary data.</text>
</comment>
<keyword evidence="2" id="KW-0012">Acyltransferase</keyword>
<evidence type="ECO:0000256" key="1">
    <source>
        <dbReference type="ARBA" id="ARBA00022679"/>
    </source>
</evidence>
<sequence length="154" mass="17562">MIRLAEKSDIPGILVLLKDICLIHHQVRPDIFKEGSGKFNRKSLEELLDQPDKPIYVYADKNGQILGHLFLEFKIPDSPVRLPYKSLYVEDLCVSEASRGQGVGKALMSFAENLARENGCYNLTLNVWNANKSAYDFYLGLDFIPQQTQMERIL</sequence>
<dbReference type="PANTHER" id="PTHR10545">
    <property type="entry name" value="DIAMINE N-ACETYLTRANSFERASE"/>
    <property type="match status" value="1"/>
</dbReference>
<dbReference type="AlphaFoldDB" id="A0A854WDH0"/>
<dbReference type="InterPro" id="IPR000182">
    <property type="entry name" value="GNAT_dom"/>
</dbReference>
<dbReference type="GO" id="GO:0008080">
    <property type="term" value="F:N-acetyltransferase activity"/>
    <property type="evidence" value="ECO:0007669"/>
    <property type="project" value="UniProtKB-ARBA"/>
</dbReference>
<dbReference type="PANTHER" id="PTHR10545:SF29">
    <property type="entry name" value="GH14572P-RELATED"/>
    <property type="match status" value="1"/>
</dbReference>
<keyword evidence="1 4" id="KW-0808">Transferase</keyword>
<feature type="domain" description="N-acetyltransferase" evidence="3">
    <location>
        <begin position="1"/>
        <end position="154"/>
    </location>
</feature>
<name>A0A854WDH0_9STRE</name>
<dbReference type="Pfam" id="PF00583">
    <property type="entry name" value="Acetyltransf_1"/>
    <property type="match status" value="1"/>
</dbReference>
<proteinExistence type="predicted"/>
<reference evidence="4 5" key="1">
    <citation type="submission" date="2016-06" db="EMBL/GenBank/DDBJ databases">
        <authorList>
            <person name="Haines A.N."/>
            <person name="Council K.R."/>
        </authorList>
    </citation>
    <scope>NUCLEOTIDE SEQUENCE [LARGE SCALE GENOMIC DNA]</scope>
    <source>
        <strain evidence="4 5">SP158-29</strain>
    </source>
</reference>
<dbReference type="InterPro" id="IPR016181">
    <property type="entry name" value="Acyl_CoA_acyltransferase"/>
</dbReference>
<evidence type="ECO:0000256" key="2">
    <source>
        <dbReference type="ARBA" id="ARBA00023315"/>
    </source>
</evidence>
<protein>
    <submittedName>
        <fullName evidence="4">Putative acetyltransferase</fullName>
    </submittedName>
</protein>
<organism evidence="4 5">
    <name type="scientific">Streptococcus parauberis</name>
    <dbReference type="NCBI Taxonomy" id="1348"/>
    <lineage>
        <taxon>Bacteria</taxon>
        <taxon>Bacillati</taxon>
        <taxon>Bacillota</taxon>
        <taxon>Bacilli</taxon>
        <taxon>Lactobacillales</taxon>
        <taxon>Streptococcaceae</taxon>
        <taxon>Streptococcus</taxon>
    </lineage>
</organism>
<dbReference type="CDD" id="cd04301">
    <property type="entry name" value="NAT_SF"/>
    <property type="match status" value="1"/>
</dbReference>
<evidence type="ECO:0000259" key="3">
    <source>
        <dbReference type="PROSITE" id="PS51186"/>
    </source>
</evidence>
<gene>
    <name evidence="4" type="ORF">A9Y57_01257</name>
</gene>
<dbReference type="InterPro" id="IPR051016">
    <property type="entry name" value="Diverse_Substrate_AcTransf"/>
</dbReference>
<accession>A0A854WDH0</accession>
<dbReference type="SUPFAM" id="SSF55729">
    <property type="entry name" value="Acyl-CoA N-acyltransferases (Nat)"/>
    <property type="match status" value="1"/>
</dbReference>
<evidence type="ECO:0000313" key="5">
    <source>
        <dbReference type="Proteomes" id="UP000217465"/>
    </source>
</evidence>
<dbReference type="Proteomes" id="UP000217465">
    <property type="component" value="Unassembled WGS sequence"/>
</dbReference>
<dbReference type="PROSITE" id="PS51186">
    <property type="entry name" value="GNAT"/>
    <property type="match status" value="1"/>
</dbReference>
<dbReference type="Gene3D" id="3.40.630.30">
    <property type="match status" value="1"/>
</dbReference>
<dbReference type="RefSeq" id="WP_096633620.1">
    <property type="nucleotide sequence ID" value="NZ_NSGR01000008.1"/>
</dbReference>
<evidence type="ECO:0000313" key="4">
    <source>
        <dbReference type="EMBL" id="PCH12538.1"/>
    </source>
</evidence>